<dbReference type="Pfam" id="PF01607">
    <property type="entry name" value="CBM_14"/>
    <property type="match status" value="1"/>
</dbReference>
<reference evidence="2 3" key="1">
    <citation type="journal article" date="2019" name="Commun. Biol.">
        <title>The bagworm genome reveals a unique fibroin gene that provides high tensile strength.</title>
        <authorList>
            <person name="Kono N."/>
            <person name="Nakamura H."/>
            <person name="Ohtoshi R."/>
            <person name="Tomita M."/>
            <person name="Numata K."/>
            <person name="Arakawa K."/>
        </authorList>
    </citation>
    <scope>NUCLEOTIDE SEQUENCE [LARGE SCALE GENOMIC DNA]</scope>
</reference>
<comment type="caution">
    <text evidence="2">The sequence shown here is derived from an EMBL/GenBank/DDBJ whole genome shotgun (WGS) entry which is preliminary data.</text>
</comment>
<dbReference type="Proteomes" id="UP000299102">
    <property type="component" value="Unassembled WGS sequence"/>
</dbReference>
<dbReference type="GO" id="GO:0005576">
    <property type="term" value="C:extracellular region"/>
    <property type="evidence" value="ECO:0007669"/>
    <property type="project" value="InterPro"/>
</dbReference>
<dbReference type="InterPro" id="IPR036508">
    <property type="entry name" value="Chitin-bd_dom_sf"/>
</dbReference>
<protein>
    <recommendedName>
        <fullName evidence="1">Chitin-binding type-2 domain-containing protein</fullName>
    </recommendedName>
</protein>
<accession>A0A4C1WZE8</accession>
<keyword evidence="3" id="KW-1185">Reference proteome</keyword>
<dbReference type="PROSITE" id="PS50940">
    <property type="entry name" value="CHIT_BIND_II"/>
    <property type="match status" value="1"/>
</dbReference>
<evidence type="ECO:0000313" key="3">
    <source>
        <dbReference type="Proteomes" id="UP000299102"/>
    </source>
</evidence>
<dbReference type="OrthoDB" id="7347018at2759"/>
<organism evidence="2 3">
    <name type="scientific">Eumeta variegata</name>
    <name type="common">Bagworm moth</name>
    <name type="synonym">Eumeta japonica</name>
    <dbReference type="NCBI Taxonomy" id="151549"/>
    <lineage>
        <taxon>Eukaryota</taxon>
        <taxon>Metazoa</taxon>
        <taxon>Ecdysozoa</taxon>
        <taxon>Arthropoda</taxon>
        <taxon>Hexapoda</taxon>
        <taxon>Insecta</taxon>
        <taxon>Pterygota</taxon>
        <taxon>Neoptera</taxon>
        <taxon>Endopterygota</taxon>
        <taxon>Lepidoptera</taxon>
        <taxon>Glossata</taxon>
        <taxon>Ditrysia</taxon>
        <taxon>Tineoidea</taxon>
        <taxon>Psychidae</taxon>
        <taxon>Oiketicinae</taxon>
        <taxon>Eumeta</taxon>
    </lineage>
</organism>
<dbReference type="GO" id="GO:0008061">
    <property type="term" value="F:chitin binding"/>
    <property type="evidence" value="ECO:0007669"/>
    <property type="project" value="InterPro"/>
</dbReference>
<evidence type="ECO:0000313" key="2">
    <source>
        <dbReference type="EMBL" id="GBP56916.1"/>
    </source>
</evidence>
<gene>
    <name evidence="2" type="ORF">EVAR_33972_1</name>
</gene>
<feature type="domain" description="Chitin-binding type-2" evidence="1">
    <location>
        <begin position="116"/>
        <end position="176"/>
    </location>
</feature>
<name>A0A4C1WZE8_EUMVA</name>
<dbReference type="Gene3D" id="2.170.140.10">
    <property type="entry name" value="Chitin binding domain"/>
    <property type="match status" value="1"/>
</dbReference>
<dbReference type="EMBL" id="BGZK01000704">
    <property type="protein sequence ID" value="GBP56916.1"/>
    <property type="molecule type" value="Genomic_DNA"/>
</dbReference>
<dbReference type="SMART" id="SM00494">
    <property type="entry name" value="ChtBD2"/>
    <property type="match status" value="1"/>
</dbReference>
<evidence type="ECO:0000259" key="1">
    <source>
        <dbReference type="PROSITE" id="PS50940"/>
    </source>
</evidence>
<proteinExistence type="predicted"/>
<sequence>MTVETLTRSHFTVIVRRKCLKAIIGRGSCSAKKAPDNSEATVAVVRCANGQNYYRAKFECGPYGFICENGKRLRLCDDDRLYGPAFLCPENTLCNEATNDVCESTVNHIEPTLSKAIRCNRNERIADPTVPGCKGYILCIPNKNRFQGIKFKCAGNTIFNGVSRTCSAPDRYKCPLGNNTKFTDFFREEVRRAGVANRNDHVEASNDISYRPRPIDCKNYKFSVRQEGSPVGRVAYFCPPRPVSGDTLIRCTVFSNQFCITLAKEEEDQFAVSTGFAHRKPRFNKFLT</sequence>
<dbReference type="InterPro" id="IPR002557">
    <property type="entry name" value="Chitin-bd_dom"/>
</dbReference>
<dbReference type="SUPFAM" id="SSF57625">
    <property type="entry name" value="Invertebrate chitin-binding proteins"/>
    <property type="match status" value="1"/>
</dbReference>
<dbReference type="AlphaFoldDB" id="A0A4C1WZE8"/>